<feature type="domain" description="Calcineurin-like phosphoesterase" evidence="9">
    <location>
        <begin position="26"/>
        <end position="176"/>
    </location>
</feature>
<evidence type="ECO:0000256" key="5">
    <source>
        <dbReference type="ARBA" id="ARBA00031248"/>
    </source>
</evidence>
<dbReference type="NCBIfam" id="TIGR00668">
    <property type="entry name" value="apaH"/>
    <property type="match status" value="1"/>
</dbReference>
<comment type="caution">
    <text evidence="10">The sequence shown here is derived from an EMBL/GenBank/DDBJ whole genome shotgun (WGS) entry which is preliminary data.</text>
</comment>
<dbReference type="InterPro" id="IPR029052">
    <property type="entry name" value="Metallo-depent_PP-like"/>
</dbReference>
<keyword evidence="11" id="KW-1185">Reference proteome</keyword>
<dbReference type="OrthoDB" id="9807890at2"/>
<dbReference type="Pfam" id="PF00149">
    <property type="entry name" value="Metallophos"/>
    <property type="match status" value="1"/>
</dbReference>
<comment type="catalytic activity">
    <reaction evidence="8">
        <text>P(1),P(4)-bis(5'-adenosyl) tetraphosphate + H2O = 2 ADP + 2 H(+)</text>
        <dbReference type="Rhea" id="RHEA:24252"/>
        <dbReference type="ChEBI" id="CHEBI:15377"/>
        <dbReference type="ChEBI" id="CHEBI:15378"/>
        <dbReference type="ChEBI" id="CHEBI:58141"/>
        <dbReference type="ChEBI" id="CHEBI:456216"/>
        <dbReference type="EC" id="3.6.1.41"/>
    </reaction>
</comment>
<evidence type="ECO:0000256" key="6">
    <source>
        <dbReference type="ARBA" id="ARBA00032248"/>
    </source>
</evidence>
<evidence type="ECO:0000256" key="3">
    <source>
        <dbReference type="ARBA" id="ARBA00012506"/>
    </source>
</evidence>
<sequence>MAASNSPVSPSNAKHSALSEKPMARYIIGDLHACLTPLKRLLAAVDFNPRHDQLWSVGDLIGRGPEPQATLEYLVGLGPAFQCVLGNHDLHALAVLCDIRPPNPKDNTGALLYGPDRDFWIQWLRQQPLLLTDPQRLQVVVHAGLLPSWTVDQATSYATDVENTLRSHRFVQFLEQMYGNEPAQWSNDLHGIERQRFIVNALTRMRYLRPDGSLDFGQKEHPSQVDRAEFTPWFEQWPQSPWTIFFGHWAALRGDTQRTDIRALDTGCVWGEQLTLINAETMAITQVSAY</sequence>
<dbReference type="InterPro" id="IPR004617">
    <property type="entry name" value="ApaH"/>
</dbReference>
<comment type="similarity">
    <text evidence="2">Belongs to the Ap4A hydrolase family.</text>
</comment>
<dbReference type="PIRSF" id="PIRSF000903">
    <property type="entry name" value="B5n-ttraPtase_sm"/>
    <property type="match status" value="1"/>
</dbReference>
<dbReference type="PANTHER" id="PTHR40942">
    <property type="match status" value="1"/>
</dbReference>
<evidence type="ECO:0000256" key="7">
    <source>
        <dbReference type="ARBA" id="ARBA00033210"/>
    </source>
</evidence>
<evidence type="ECO:0000256" key="4">
    <source>
        <dbReference type="ARBA" id="ARBA00022801"/>
    </source>
</evidence>
<name>A0A552WZI4_9GAMM</name>
<gene>
    <name evidence="10" type="ORF">FM042_10895</name>
</gene>
<evidence type="ECO:0000313" key="10">
    <source>
        <dbReference type="EMBL" id="TRW48154.1"/>
    </source>
</evidence>
<dbReference type="Gene3D" id="3.60.21.10">
    <property type="match status" value="1"/>
</dbReference>
<evidence type="ECO:0000256" key="8">
    <source>
        <dbReference type="ARBA" id="ARBA00049417"/>
    </source>
</evidence>
<dbReference type="EC" id="3.6.1.41" evidence="3"/>
<dbReference type="GO" id="GO:0008803">
    <property type="term" value="F:bis(5'-nucleosyl)-tetraphosphatase (symmetrical) activity"/>
    <property type="evidence" value="ECO:0007669"/>
    <property type="project" value="UniProtKB-EC"/>
</dbReference>
<accession>A0A552WZI4</accession>
<evidence type="ECO:0000313" key="11">
    <source>
        <dbReference type="Proteomes" id="UP000320359"/>
    </source>
</evidence>
<dbReference type="SUPFAM" id="SSF56300">
    <property type="entry name" value="Metallo-dependent phosphatases"/>
    <property type="match status" value="1"/>
</dbReference>
<reference evidence="10 11" key="1">
    <citation type="submission" date="2019-07" db="EMBL/GenBank/DDBJ databases">
        <authorList>
            <person name="Yang M."/>
            <person name="Zhao D."/>
            <person name="Xiang H."/>
        </authorList>
    </citation>
    <scope>NUCLEOTIDE SEQUENCE [LARGE SCALE GENOMIC DNA]</scope>
    <source>
        <strain evidence="10 11">IM1326</strain>
    </source>
</reference>
<evidence type="ECO:0000256" key="2">
    <source>
        <dbReference type="ARBA" id="ARBA00005419"/>
    </source>
</evidence>
<organism evidence="10 11">
    <name type="scientific">Aliidiomarina halalkaliphila</name>
    <dbReference type="NCBI Taxonomy" id="2593535"/>
    <lineage>
        <taxon>Bacteria</taxon>
        <taxon>Pseudomonadati</taxon>
        <taxon>Pseudomonadota</taxon>
        <taxon>Gammaproteobacteria</taxon>
        <taxon>Alteromonadales</taxon>
        <taxon>Idiomarinaceae</taxon>
        <taxon>Aliidiomarina</taxon>
    </lineage>
</organism>
<dbReference type="Proteomes" id="UP000320359">
    <property type="component" value="Unassembled WGS sequence"/>
</dbReference>
<dbReference type="NCBIfam" id="NF001204">
    <property type="entry name" value="PRK00166.1"/>
    <property type="match status" value="1"/>
</dbReference>
<proteinExistence type="inferred from homology"/>
<dbReference type="EMBL" id="VJWL01000004">
    <property type="protein sequence ID" value="TRW48154.1"/>
    <property type="molecule type" value="Genomic_DNA"/>
</dbReference>
<evidence type="ECO:0000259" key="9">
    <source>
        <dbReference type="Pfam" id="PF00149"/>
    </source>
</evidence>
<dbReference type="InterPro" id="IPR004843">
    <property type="entry name" value="Calcineurin-like_PHP"/>
</dbReference>
<comment type="function">
    <text evidence="1">Hydrolyzes diadenosine 5',5'''-P1,P4-tetraphosphate to yield ADP.</text>
</comment>
<evidence type="ECO:0000256" key="1">
    <source>
        <dbReference type="ARBA" id="ARBA00003413"/>
    </source>
</evidence>
<dbReference type="PANTHER" id="PTHR40942:SF4">
    <property type="entry name" value="CYTOCHROME C5"/>
    <property type="match status" value="1"/>
</dbReference>
<protein>
    <recommendedName>
        <fullName evidence="3">bis(5'-nucleosyl)-tetraphosphatase (symmetrical)</fullName>
        <ecNumber evidence="3">3.6.1.41</ecNumber>
    </recommendedName>
    <alternativeName>
        <fullName evidence="6">Ap4A hydrolase</fullName>
    </alternativeName>
    <alternativeName>
        <fullName evidence="5">Diadenosine 5',5'''-P1,P4-tetraphosphate pyrophosphohydrolase</fullName>
    </alternativeName>
    <alternativeName>
        <fullName evidence="7">Diadenosine tetraphosphatase</fullName>
    </alternativeName>
</protein>
<dbReference type="AlphaFoldDB" id="A0A552WZI4"/>
<keyword evidence="4 10" id="KW-0378">Hydrolase</keyword>